<comment type="caution">
    <text evidence="1">The sequence shown here is derived from an EMBL/GenBank/DDBJ whole genome shotgun (WGS) entry which is preliminary data.</text>
</comment>
<dbReference type="AlphaFoldDB" id="A0A8T2L5S5"/>
<dbReference type="Proteomes" id="UP000752171">
    <property type="component" value="Unassembled WGS sequence"/>
</dbReference>
<organism evidence="1 2">
    <name type="scientific">Astyanax mexicanus</name>
    <name type="common">Blind cave fish</name>
    <name type="synonym">Astyanax fasciatus mexicanus</name>
    <dbReference type="NCBI Taxonomy" id="7994"/>
    <lineage>
        <taxon>Eukaryota</taxon>
        <taxon>Metazoa</taxon>
        <taxon>Chordata</taxon>
        <taxon>Craniata</taxon>
        <taxon>Vertebrata</taxon>
        <taxon>Euteleostomi</taxon>
        <taxon>Actinopterygii</taxon>
        <taxon>Neopterygii</taxon>
        <taxon>Teleostei</taxon>
        <taxon>Ostariophysi</taxon>
        <taxon>Characiformes</taxon>
        <taxon>Characoidei</taxon>
        <taxon>Acestrorhamphidae</taxon>
        <taxon>Acestrorhamphinae</taxon>
        <taxon>Astyanax</taxon>
    </lineage>
</organism>
<dbReference type="EMBL" id="JAICCE010000016">
    <property type="protein sequence ID" value="KAG9266394.1"/>
    <property type="molecule type" value="Genomic_DNA"/>
</dbReference>
<sequence length="216" mass="24202">MKKGNSKVITEKMIKTFSLLRHKIIFEAPTISDFMIRWPALFNAAQINEEFKRVTIVSLESTFMAKLDQCAPQIMTLTQSKGGAAGLKIKCIKDRLLENNTADVRGEAANRCLVVYLGEKEEDLFVEYNLESNLAKEVMKIAIIGGSATIVVEGTKVLEGMDVPRSCALLMGVIYALNLSYPKQLKYTFEVFQKLFLDLDGQKASSKVMRLKCSIF</sequence>
<proteinExistence type="predicted"/>
<evidence type="ECO:0000313" key="1">
    <source>
        <dbReference type="EMBL" id="KAG9266394.1"/>
    </source>
</evidence>
<dbReference type="PANTHER" id="PTHR31025:SF31">
    <property type="entry name" value="SI:CH211-166E11.5"/>
    <property type="match status" value="1"/>
</dbReference>
<name>A0A8T2L5S5_ASTMX</name>
<evidence type="ECO:0000313" key="2">
    <source>
        <dbReference type="Proteomes" id="UP000752171"/>
    </source>
</evidence>
<gene>
    <name evidence="1" type="ORF">AMEX_G19016</name>
</gene>
<reference evidence="1 2" key="1">
    <citation type="submission" date="2021-07" db="EMBL/GenBank/DDBJ databases">
        <authorList>
            <person name="Imarazene B."/>
            <person name="Zahm M."/>
            <person name="Klopp C."/>
            <person name="Cabau C."/>
            <person name="Beille S."/>
            <person name="Jouanno E."/>
            <person name="Castinel A."/>
            <person name="Lluch J."/>
            <person name="Gil L."/>
            <person name="Kuchtly C."/>
            <person name="Lopez Roques C."/>
            <person name="Donnadieu C."/>
            <person name="Parrinello H."/>
            <person name="Journot L."/>
            <person name="Du K."/>
            <person name="Schartl M."/>
            <person name="Retaux S."/>
            <person name="Guiguen Y."/>
        </authorList>
    </citation>
    <scope>NUCLEOTIDE SEQUENCE [LARGE SCALE GENOMIC DNA]</scope>
    <source>
        <strain evidence="1">Pach_M1</strain>
        <tissue evidence="1">Testis</tissue>
    </source>
</reference>
<protein>
    <submittedName>
        <fullName evidence="1">Uncharacterized protein</fullName>
    </submittedName>
</protein>
<dbReference type="PANTHER" id="PTHR31025">
    <property type="entry name" value="SI:CH211-196P9.1-RELATED"/>
    <property type="match status" value="1"/>
</dbReference>
<accession>A0A8T2L5S5</accession>